<feature type="coiled-coil region" evidence="1">
    <location>
        <begin position="246"/>
        <end position="301"/>
    </location>
</feature>
<feature type="domain" description="Glycosyltransferase 2-like" evidence="2">
    <location>
        <begin position="2"/>
        <end position="60"/>
    </location>
</feature>
<organism evidence="3 4">
    <name type="scientific">Acetobacter tropicalis</name>
    <dbReference type="NCBI Taxonomy" id="104102"/>
    <lineage>
        <taxon>Bacteria</taxon>
        <taxon>Pseudomonadati</taxon>
        <taxon>Pseudomonadota</taxon>
        <taxon>Alphaproteobacteria</taxon>
        <taxon>Acetobacterales</taxon>
        <taxon>Acetobacteraceae</taxon>
        <taxon>Acetobacter</taxon>
    </lineage>
</organism>
<dbReference type="InterPro" id="IPR029044">
    <property type="entry name" value="Nucleotide-diphossugar_trans"/>
</dbReference>
<dbReference type="PATRIC" id="fig|104102.12.peg.1415"/>
<dbReference type="InterPro" id="IPR001173">
    <property type="entry name" value="Glyco_trans_2-like"/>
</dbReference>
<dbReference type="Pfam" id="PF00535">
    <property type="entry name" value="Glycos_transf_2"/>
    <property type="match status" value="1"/>
</dbReference>
<proteinExistence type="predicted"/>
<comment type="caution">
    <text evidence="3">The sequence shown here is derived from an EMBL/GenBank/DDBJ whole genome shotgun (WGS) entry which is preliminary data.</text>
</comment>
<evidence type="ECO:0000313" key="3">
    <source>
        <dbReference type="EMBL" id="KXV58719.1"/>
    </source>
</evidence>
<dbReference type="AlphaFoldDB" id="A0A149U093"/>
<evidence type="ECO:0000259" key="2">
    <source>
        <dbReference type="Pfam" id="PF00535"/>
    </source>
</evidence>
<evidence type="ECO:0000313" key="4">
    <source>
        <dbReference type="Proteomes" id="UP000075411"/>
    </source>
</evidence>
<name>A0A149U093_9PROT</name>
<dbReference type="Proteomes" id="UP000075411">
    <property type="component" value="Unassembled WGS sequence"/>
</dbReference>
<sequence>MGLKKATGEYIIFLDDDDVFDIHMLEKAYTEAKCKNSDIHVFRSYEIFDDGTNYPMEWSINKDSLPEKEPFSCYDVKGNVFDIFVWWCWDKLFKRNKIIENGILFQEIRTSNDLFFCCANYFLAERVSVTDDVLAYHNMTREGSLSNTRHLSYKCCVEAVRKLRDFLIERELYDHFKNDFFNYLILFFDWHLQTINVDFFENLREEMRKFIRESGMDGFQFDSADKTLKYELIMSGSVKDYQDVISQERKMNIMEMKKKLREKEKEVSDKDDEISILHHELQVLHEKINSLSEMNARLLEDNNKTMHSLNNIAHSRTWKITYPVRYVGSTIKKIIK</sequence>
<gene>
    <name evidence="3" type="ORF">AD947_05760</name>
</gene>
<keyword evidence="1" id="KW-0175">Coiled coil</keyword>
<protein>
    <recommendedName>
        <fullName evidence="2">Glycosyltransferase 2-like domain-containing protein</fullName>
    </recommendedName>
</protein>
<dbReference type="CDD" id="cd00761">
    <property type="entry name" value="Glyco_tranf_GTA_type"/>
    <property type="match status" value="1"/>
</dbReference>
<accession>A0A149U093</accession>
<reference evidence="3 4" key="1">
    <citation type="submission" date="2015-06" db="EMBL/GenBank/DDBJ databases">
        <title>Improved classification and identification of acetic acid bacteria using matrix-assisted laser desorption/ionization time-of-flight mass spectrometry; Gluconobacter nephelii and Gluconobacter uchimurae are later heterotypic synonyms of Gluconobacter japonicus and Gluconobacter oxydans, respectively.</title>
        <authorList>
            <person name="Li L."/>
            <person name="Cleenwerck I."/>
            <person name="De Vuyst L."/>
            <person name="Vandamme P."/>
        </authorList>
    </citation>
    <scope>NUCLEOTIDE SEQUENCE [LARGE SCALE GENOMIC DNA]</scope>
    <source>
        <strain evidence="3 4">LMG 1663</strain>
    </source>
</reference>
<dbReference type="EMBL" id="LHZT01000112">
    <property type="protein sequence ID" value="KXV58719.1"/>
    <property type="molecule type" value="Genomic_DNA"/>
</dbReference>
<dbReference type="Gene3D" id="3.90.550.10">
    <property type="entry name" value="Spore Coat Polysaccharide Biosynthesis Protein SpsA, Chain A"/>
    <property type="match status" value="1"/>
</dbReference>
<dbReference type="SUPFAM" id="SSF53448">
    <property type="entry name" value="Nucleotide-diphospho-sugar transferases"/>
    <property type="match status" value="1"/>
</dbReference>
<evidence type="ECO:0000256" key="1">
    <source>
        <dbReference type="SAM" id="Coils"/>
    </source>
</evidence>